<dbReference type="SUPFAM" id="SSF48208">
    <property type="entry name" value="Six-hairpin glycosidases"/>
    <property type="match status" value="1"/>
</dbReference>
<protein>
    <recommendedName>
        <fullName evidence="1">GH15-like domain-containing protein</fullName>
    </recommendedName>
</protein>
<feature type="domain" description="GH15-like" evidence="1">
    <location>
        <begin position="68"/>
        <end position="228"/>
    </location>
</feature>
<accession>A0A1J4V6E8</accession>
<proteinExistence type="predicted"/>
<dbReference type="EMBL" id="MNVO01000062">
    <property type="protein sequence ID" value="OIO31576.1"/>
    <property type="molecule type" value="Genomic_DNA"/>
</dbReference>
<evidence type="ECO:0000313" key="3">
    <source>
        <dbReference type="Proteomes" id="UP000183206"/>
    </source>
</evidence>
<sequence>MIKTIQPVEKEPLEKPKYGSHVSFFRTFAALIPSPRTRYASLARSLKRSVPATYHTLLSGLEKLRNERGAFVAADSDDYNACWIRDQLYSTFAYYYLGETKKFSDGIRVVFDIFSNSKEKLERGACVIPSVSHEYLHAKYHPDTFGEITDDWGHHQVDAIGLFLYMVAFAEKNGVRVVESPNDREILQLLVSYLTIVKYWEAPDNGMWEEGLDMHTSSIGAAVKGLLSIKDAGLALVPNELIKKGGEAIAAILPNESPNREVDMAQLSLIWPYNILSEKVTETVIGRVEERLVRAYGLQRYWDDNYYRSDDGISAEWTMGFFWMSIIASRRGKTTDAHDWFIRGMSTITSAGELPELYQNGKPNKNTPLAWSHSLALIAAIHLVDHPLQDIELVNSD</sequence>
<dbReference type="STRING" id="1805282.AUJ44_04300"/>
<evidence type="ECO:0000259" key="1">
    <source>
        <dbReference type="Pfam" id="PF00723"/>
    </source>
</evidence>
<dbReference type="GO" id="GO:0005975">
    <property type="term" value="P:carbohydrate metabolic process"/>
    <property type="evidence" value="ECO:0007669"/>
    <property type="project" value="InterPro"/>
</dbReference>
<gene>
    <name evidence="2" type="ORF">AUJ44_04300</name>
</gene>
<dbReference type="Proteomes" id="UP000183206">
    <property type="component" value="Unassembled WGS sequence"/>
</dbReference>
<dbReference type="GO" id="GO:0004553">
    <property type="term" value="F:hydrolase activity, hydrolyzing O-glycosyl compounds"/>
    <property type="evidence" value="ECO:0007669"/>
    <property type="project" value="UniProtKB-ARBA"/>
</dbReference>
<dbReference type="Gene3D" id="1.50.10.10">
    <property type="match status" value="1"/>
</dbReference>
<dbReference type="InterPro" id="IPR011613">
    <property type="entry name" value="GH15-like"/>
</dbReference>
<dbReference type="PANTHER" id="PTHR31616:SF0">
    <property type="entry name" value="GLUCAN 1,4-ALPHA-GLUCOSIDASE"/>
    <property type="match status" value="1"/>
</dbReference>
<evidence type="ECO:0000313" key="2">
    <source>
        <dbReference type="EMBL" id="OIO31576.1"/>
    </source>
</evidence>
<dbReference type="Pfam" id="PF00723">
    <property type="entry name" value="Glyco_hydro_15"/>
    <property type="match status" value="1"/>
</dbReference>
<dbReference type="PANTHER" id="PTHR31616">
    <property type="entry name" value="TREHALASE"/>
    <property type="match status" value="1"/>
</dbReference>
<dbReference type="AlphaFoldDB" id="A0A1J4V6E8"/>
<dbReference type="InterPro" id="IPR008928">
    <property type="entry name" value="6-hairpin_glycosidase_sf"/>
</dbReference>
<reference evidence="2 3" key="1">
    <citation type="journal article" date="2016" name="Environ. Microbiol.">
        <title>Genomic resolution of a cold subsurface aquifer community provides metabolic insights for novel microbes adapted to high CO concentrations.</title>
        <authorList>
            <person name="Probst A.J."/>
            <person name="Castelle C.J."/>
            <person name="Singh A."/>
            <person name="Brown C.T."/>
            <person name="Anantharaman K."/>
            <person name="Sharon I."/>
            <person name="Hug L.A."/>
            <person name="Burstein D."/>
            <person name="Emerson J.B."/>
            <person name="Thomas B.C."/>
            <person name="Banfield J.F."/>
        </authorList>
    </citation>
    <scope>NUCLEOTIDE SEQUENCE [LARGE SCALE GENOMIC DNA]</scope>
    <source>
        <strain evidence="2">CG1_02_47_685</strain>
    </source>
</reference>
<comment type="caution">
    <text evidence="2">The sequence shown here is derived from an EMBL/GenBank/DDBJ whole genome shotgun (WGS) entry which is preliminary data.</text>
</comment>
<name>A0A1J4V6E8_9BACT</name>
<organism evidence="2 3">
    <name type="scientific">Candidatus Nomurabacteria bacterium CG1_02_47_685</name>
    <dbReference type="NCBI Taxonomy" id="1805282"/>
    <lineage>
        <taxon>Bacteria</taxon>
        <taxon>Candidatus Nomuraibacteriota</taxon>
    </lineage>
</organism>
<dbReference type="InterPro" id="IPR012341">
    <property type="entry name" value="6hp_glycosidase-like_sf"/>
</dbReference>